<dbReference type="GO" id="GO:0016020">
    <property type="term" value="C:membrane"/>
    <property type="evidence" value="ECO:0007669"/>
    <property type="project" value="InterPro"/>
</dbReference>
<dbReference type="AlphaFoldDB" id="A0A438MJP0"/>
<dbReference type="Gene3D" id="2.60.40.10">
    <property type="entry name" value="Immunoglobulins"/>
    <property type="match status" value="1"/>
</dbReference>
<keyword evidence="6 9" id="KW-0326">Glycosidase</keyword>
<proteinExistence type="inferred from homology"/>
<dbReference type="SUPFAM" id="SSF51126">
    <property type="entry name" value="Pectin lyase-like"/>
    <property type="match status" value="1"/>
</dbReference>
<name>A0A438MJP0_9ACTN</name>
<evidence type="ECO:0000256" key="4">
    <source>
        <dbReference type="ARBA" id="ARBA00023180"/>
    </source>
</evidence>
<gene>
    <name evidence="10" type="ORF">EDD27_8424</name>
</gene>
<evidence type="ECO:0000313" key="11">
    <source>
        <dbReference type="Proteomes" id="UP000284824"/>
    </source>
</evidence>
<dbReference type="GO" id="GO:0005509">
    <property type="term" value="F:calcium ion binding"/>
    <property type="evidence" value="ECO:0007669"/>
    <property type="project" value="InterPro"/>
</dbReference>
<comment type="similarity">
    <text evidence="1 9">Belongs to the glycosyl hydrolase 28 family.</text>
</comment>
<evidence type="ECO:0000256" key="1">
    <source>
        <dbReference type="ARBA" id="ARBA00008834"/>
    </source>
</evidence>
<dbReference type="InterPro" id="IPR000743">
    <property type="entry name" value="Glyco_hydro_28"/>
</dbReference>
<organism evidence="10 11">
    <name type="scientific">Nonomuraea polychroma</name>
    <dbReference type="NCBI Taxonomy" id="46176"/>
    <lineage>
        <taxon>Bacteria</taxon>
        <taxon>Bacillati</taxon>
        <taxon>Actinomycetota</taxon>
        <taxon>Actinomycetes</taxon>
        <taxon>Streptosporangiales</taxon>
        <taxon>Streptosporangiaceae</taxon>
        <taxon>Nonomuraea</taxon>
    </lineage>
</organism>
<evidence type="ECO:0000256" key="9">
    <source>
        <dbReference type="RuleBase" id="RU361169"/>
    </source>
</evidence>
<dbReference type="PANTHER" id="PTHR31736">
    <property type="match status" value="1"/>
</dbReference>
<evidence type="ECO:0000313" key="10">
    <source>
        <dbReference type="EMBL" id="RVX45611.1"/>
    </source>
</evidence>
<keyword evidence="11" id="KW-1185">Reference proteome</keyword>
<sequence>MTDPHGIGLTRRTLLQAAGATAVAYPLIGTMAGAAHADDRSEVADRLVVYPVPDGVPTNASFSVKARTPNGQWQPVPVLRGTTKTINEKTGAGILRNTSVATFDFNGTVEVEVTSAKGAIGSARIRPLSYGIKPDVAGDTVCFSLSEPRNLSIEVDGEIFDNLQLHANPIEAQRPEQDDPTVIYFGPGLHTVPNNVLMVPSGKTVYLAGGAVLKARVEFRNVENARLLGRGILWNADGGITAAFSKNIEIDGIMVLNPRTGYACTIGQSRQVTVRNLHSYSSGQWGDGIDVFSSEDVLIEGVFMRNSDDCIAIYAHRWDYYGDTRNVTVRNSILWADVAHPVNMGTHGNPEKPEVIENIVFSNIDVLDHREPQVLYQGCFAMNTGDSNLIRNVRIQDVRVEDFRWGQLINMRVMANRYNSSPGRGIEDVYVRNLKYDGTRANMSLIVGYDADRPVTNVTFQNLAINGTVIADTMQKPRWYLTQDMVPMFVNEHVKNLRFLDAAAPAATVAPQITSPGEAAATARQVFNHLIAATALPTSFNAEGLPKGLTVDKNTGLISGIPQVPGTYTVTVAATNNVGTATKSLTVTVGHPA</sequence>
<protein>
    <submittedName>
        <fullName evidence="10">Putative Ig domain-containing protein</fullName>
    </submittedName>
</protein>
<accession>A0A438MJP0</accession>
<keyword evidence="3 9" id="KW-0378">Hydrolase</keyword>
<evidence type="ECO:0000256" key="2">
    <source>
        <dbReference type="ARBA" id="ARBA00022737"/>
    </source>
</evidence>
<dbReference type="InterPro" id="IPR006311">
    <property type="entry name" value="TAT_signal"/>
</dbReference>
<dbReference type="OrthoDB" id="9795222at2"/>
<evidence type="ECO:0000256" key="3">
    <source>
        <dbReference type="ARBA" id="ARBA00022801"/>
    </source>
</evidence>
<dbReference type="InterPro" id="IPR012334">
    <property type="entry name" value="Pectin_lyas_fold"/>
</dbReference>
<evidence type="ECO:0000256" key="8">
    <source>
        <dbReference type="ARBA" id="ARBA00037278"/>
    </source>
</evidence>
<comment type="function">
    <text evidence="8">Pectinolytic enzyme involved in the degradation of xylogalacturonan (xga), a galacturonan backbone heavily substituted with xylose, and which is one important component of the hairy regions of pectin. Activity requires a galacturonic acid backbone substituted with xylose.</text>
</comment>
<reference evidence="10 11" key="1">
    <citation type="submission" date="2019-01" db="EMBL/GenBank/DDBJ databases">
        <title>Sequencing the genomes of 1000 actinobacteria strains.</title>
        <authorList>
            <person name="Klenk H.-P."/>
        </authorList>
    </citation>
    <scope>NUCLEOTIDE SEQUENCE [LARGE SCALE GENOMIC DNA]</scope>
    <source>
        <strain evidence="10 11">DSM 43925</strain>
    </source>
</reference>
<evidence type="ECO:0000256" key="7">
    <source>
        <dbReference type="ARBA" id="ARBA00023326"/>
    </source>
</evidence>
<dbReference type="PROSITE" id="PS51318">
    <property type="entry name" value="TAT"/>
    <property type="match status" value="1"/>
</dbReference>
<dbReference type="Pfam" id="PF00295">
    <property type="entry name" value="Glyco_hydro_28"/>
    <property type="match status" value="1"/>
</dbReference>
<keyword evidence="2" id="KW-0677">Repeat</keyword>
<dbReference type="PANTHER" id="PTHR31736:SF9">
    <property type="entry name" value="ENDO-XYLOGALACTURONAN HYDROLASE A-RELATED"/>
    <property type="match status" value="1"/>
</dbReference>
<dbReference type="InterPro" id="IPR013783">
    <property type="entry name" value="Ig-like_fold"/>
</dbReference>
<dbReference type="InterPro" id="IPR015919">
    <property type="entry name" value="Cadherin-like_sf"/>
</dbReference>
<comment type="caution">
    <text evidence="10">The sequence shown here is derived from an EMBL/GenBank/DDBJ whole genome shotgun (WGS) entry which is preliminary data.</text>
</comment>
<dbReference type="RefSeq" id="WP_127937222.1">
    <property type="nucleotide sequence ID" value="NZ_SAUN01000001.1"/>
</dbReference>
<dbReference type="GO" id="GO:0000272">
    <property type="term" value="P:polysaccharide catabolic process"/>
    <property type="evidence" value="ECO:0007669"/>
    <property type="project" value="UniProtKB-KW"/>
</dbReference>
<dbReference type="InterPro" id="IPR011050">
    <property type="entry name" value="Pectin_lyase_fold/virulence"/>
</dbReference>
<dbReference type="Gene3D" id="2.160.20.10">
    <property type="entry name" value="Single-stranded right-handed beta-helix, Pectin lyase-like"/>
    <property type="match status" value="1"/>
</dbReference>
<evidence type="ECO:0000256" key="5">
    <source>
        <dbReference type="ARBA" id="ARBA00023277"/>
    </source>
</evidence>
<keyword evidence="5" id="KW-0119">Carbohydrate metabolism</keyword>
<dbReference type="CDD" id="cd00146">
    <property type="entry name" value="PKD"/>
    <property type="match status" value="1"/>
</dbReference>
<keyword evidence="7" id="KW-0624">Polysaccharide degradation</keyword>
<dbReference type="Pfam" id="PF05345">
    <property type="entry name" value="He_PIG"/>
    <property type="match status" value="1"/>
</dbReference>
<dbReference type="EMBL" id="SAUN01000001">
    <property type="protein sequence ID" value="RVX45611.1"/>
    <property type="molecule type" value="Genomic_DNA"/>
</dbReference>
<dbReference type="Proteomes" id="UP000284824">
    <property type="component" value="Unassembled WGS sequence"/>
</dbReference>
<dbReference type="GO" id="GO:0004650">
    <property type="term" value="F:polygalacturonase activity"/>
    <property type="evidence" value="ECO:0007669"/>
    <property type="project" value="InterPro"/>
</dbReference>
<keyword evidence="4" id="KW-0325">Glycoprotein</keyword>
<evidence type="ECO:0000256" key="6">
    <source>
        <dbReference type="ARBA" id="ARBA00023295"/>
    </source>
</evidence>
<dbReference type="SUPFAM" id="SSF49313">
    <property type="entry name" value="Cadherin-like"/>
    <property type="match status" value="1"/>
</dbReference>